<reference evidence="4 5" key="1">
    <citation type="submission" date="2018-05" db="EMBL/GenBank/DDBJ databases">
        <title>Amnibacterium sp. M8JJ-5, whole genome shotgun sequence.</title>
        <authorList>
            <person name="Tuo L."/>
        </authorList>
    </citation>
    <scope>NUCLEOTIDE SEQUENCE [LARGE SCALE GENOMIC DNA]</scope>
    <source>
        <strain evidence="4 5">M8JJ-5</strain>
    </source>
</reference>
<evidence type="ECO:0000256" key="1">
    <source>
        <dbReference type="NCBIfam" id="TIGR02228"/>
    </source>
</evidence>
<evidence type="ECO:0000313" key="4">
    <source>
        <dbReference type="EMBL" id="PVZ95116.1"/>
    </source>
</evidence>
<dbReference type="OrthoDB" id="3178064at2"/>
<comment type="caution">
    <text evidence="4">The sequence shown here is derived from an EMBL/GenBank/DDBJ whole genome shotgun (WGS) entry which is preliminary data.</text>
</comment>
<dbReference type="EMBL" id="QEOP01000001">
    <property type="protein sequence ID" value="PVZ95116.1"/>
    <property type="molecule type" value="Genomic_DNA"/>
</dbReference>
<name>A0A2V1HR69_9MICO</name>
<gene>
    <name evidence="4" type="ORF">DDQ50_00865</name>
</gene>
<dbReference type="Proteomes" id="UP000244893">
    <property type="component" value="Unassembled WGS sequence"/>
</dbReference>
<feature type="compositionally biased region" description="Pro residues" evidence="2">
    <location>
        <begin position="1"/>
        <end position="11"/>
    </location>
</feature>
<evidence type="ECO:0000313" key="5">
    <source>
        <dbReference type="Proteomes" id="UP000244893"/>
    </source>
</evidence>
<proteinExistence type="predicted"/>
<dbReference type="GO" id="GO:0016020">
    <property type="term" value="C:membrane"/>
    <property type="evidence" value="ECO:0007669"/>
    <property type="project" value="UniProtKB-UniRule"/>
</dbReference>
<keyword evidence="3" id="KW-0472">Membrane</keyword>
<evidence type="ECO:0000256" key="2">
    <source>
        <dbReference type="SAM" id="MobiDB-lite"/>
    </source>
</evidence>
<dbReference type="InterPro" id="IPR001733">
    <property type="entry name" value="Peptidase_S26B"/>
</dbReference>
<organism evidence="4 5">
    <name type="scientific">Amnibacterium flavum</name>
    <dbReference type="NCBI Taxonomy" id="2173173"/>
    <lineage>
        <taxon>Bacteria</taxon>
        <taxon>Bacillati</taxon>
        <taxon>Actinomycetota</taxon>
        <taxon>Actinomycetes</taxon>
        <taxon>Micrococcales</taxon>
        <taxon>Microbacteriaceae</taxon>
        <taxon>Amnibacterium</taxon>
    </lineage>
</organism>
<dbReference type="NCBIfam" id="TIGR02228">
    <property type="entry name" value="sigpep_I_arch"/>
    <property type="match status" value="1"/>
</dbReference>
<dbReference type="AlphaFoldDB" id="A0A2V1HR69"/>
<dbReference type="CDD" id="cd06462">
    <property type="entry name" value="Peptidase_S24_S26"/>
    <property type="match status" value="1"/>
</dbReference>
<dbReference type="GO" id="GO:0006465">
    <property type="term" value="P:signal peptide processing"/>
    <property type="evidence" value="ECO:0007669"/>
    <property type="project" value="UniProtKB-UniRule"/>
</dbReference>
<accession>A0A2V1HR69</accession>
<dbReference type="GO" id="GO:0009003">
    <property type="term" value="F:signal peptidase activity"/>
    <property type="evidence" value="ECO:0007669"/>
    <property type="project" value="UniProtKB-EC"/>
</dbReference>
<feature type="region of interest" description="Disordered" evidence="2">
    <location>
        <begin position="1"/>
        <end position="71"/>
    </location>
</feature>
<sequence>MEEPPVSPPHPVVEESPVSPPHPVVEEPPVSPPHPVVEEPPVSPRHPVVEESPVSPRHPVVEEPPVSPRHPVRWKVRSATREVPVRKLNLIRWIAIGILAAALVVPAGYLLIGGRTVVAIDGGSMMPTFYRGSVVIDGPVADEDLAVGMMVTVKDPGGTYFTHRIVSIDAEGGLHLKGDANEFADDTVRTPDQVVGQVETVLPAVLGGILIQLQEWPMRLSLLVTALGLALLPLRRETSVTEPAMFELSTRELLFTTAELGVR</sequence>
<dbReference type="GO" id="GO:0004252">
    <property type="term" value="F:serine-type endopeptidase activity"/>
    <property type="evidence" value="ECO:0007669"/>
    <property type="project" value="UniProtKB-UniRule"/>
</dbReference>
<dbReference type="EC" id="3.4.21.89" evidence="1"/>
<feature type="transmembrane region" description="Helical" evidence="3">
    <location>
        <begin position="90"/>
        <end position="112"/>
    </location>
</feature>
<evidence type="ECO:0000256" key="3">
    <source>
        <dbReference type="SAM" id="Phobius"/>
    </source>
</evidence>
<keyword evidence="3" id="KW-0812">Transmembrane</keyword>
<protein>
    <recommendedName>
        <fullName evidence="1">Signal peptidase I</fullName>
        <ecNumber evidence="1">3.4.21.89</ecNumber>
    </recommendedName>
</protein>
<keyword evidence="5" id="KW-1185">Reference proteome</keyword>
<keyword evidence="3" id="KW-1133">Transmembrane helix</keyword>